<protein>
    <submittedName>
        <fullName evidence="1">Uncharacterized protein</fullName>
    </submittedName>
</protein>
<organism evidence="1">
    <name type="scientific">marine sediment metagenome</name>
    <dbReference type="NCBI Taxonomy" id="412755"/>
    <lineage>
        <taxon>unclassified sequences</taxon>
        <taxon>metagenomes</taxon>
        <taxon>ecological metagenomes</taxon>
    </lineage>
</organism>
<name>A0A0F9FSP3_9ZZZZ</name>
<comment type="caution">
    <text evidence="1">The sequence shown here is derived from an EMBL/GenBank/DDBJ whole genome shotgun (WGS) entry which is preliminary data.</text>
</comment>
<reference evidence="1" key="1">
    <citation type="journal article" date="2015" name="Nature">
        <title>Complex archaea that bridge the gap between prokaryotes and eukaryotes.</title>
        <authorList>
            <person name="Spang A."/>
            <person name="Saw J.H."/>
            <person name="Jorgensen S.L."/>
            <person name="Zaremba-Niedzwiedzka K."/>
            <person name="Martijn J."/>
            <person name="Lind A.E."/>
            <person name="van Eijk R."/>
            <person name="Schleper C."/>
            <person name="Guy L."/>
            <person name="Ettema T.J."/>
        </authorList>
    </citation>
    <scope>NUCLEOTIDE SEQUENCE</scope>
</reference>
<sequence>MSEAIIRSGDLKGVVQTKLAKASEAIKAGMFLETNGGEWAKHSTAGANSFTEVVIALSESHLDPDTAFDDGESVRGMHVSPRHNEVSAILLSGENVTIDTLLESDGTGKLRARTFGRALAKASEAVDASAADKRIKVLVLGDSTQGGTLKMALISGSTAGNHTLTGIAVGDRIVSVGHFSTEAAIATLADLTSEFSVDSANTIDNTGGTDTTNDQLQVFWEDLT</sequence>
<gene>
    <name evidence="1" type="ORF">LCGC14_2268530</name>
</gene>
<accession>A0A0F9FSP3</accession>
<proteinExistence type="predicted"/>
<evidence type="ECO:0000313" key="1">
    <source>
        <dbReference type="EMBL" id="KKL54127.1"/>
    </source>
</evidence>
<dbReference type="AlphaFoldDB" id="A0A0F9FSP3"/>
<dbReference type="EMBL" id="LAZR01031310">
    <property type="protein sequence ID" value="KKL54127.1"/>
    <property type="molecule type" value="Genomic_DNA"/>
</dbReference>